<dbReference type="OMA" id="WTGPKVG"/>
<dbReference type="GO" id="GO:0030833">
    <property type="term" value="P:regulation of actin filament polymerization"/>
    <property type="evidence" value="ECO:0007669"/>
    <property type="project" value="TreeGrafter"/>
</dbReference>
<dbReference type="SMART" id="SM00102">
    <property type="entry name" value="ADF"/>
    <property type="match status" value="1"/>
</dbReference>
<dbReference type="GO" id="GO:0030864">
    <property type="term" value="C:cortical actin cytoskeleton"/>
    <property type="evidence" value="ECO:0007669"/>
    <property type="project" value="TreeGrafter"/>
</dbReference>
<feature type="domain" description="ADF-H" evidence="1">
    <location>
        <begin position="1"/>
        <end position="141"/>
    </location>
</feature>
<dbReference type="KEGG" id="dfa:DFA_01115"/>
<dbReference type="AlphaFoldDB" id="F4PQX5"/>
<dbReference type="EMBL" id="GL883010">
    <property type="protein sequence ID" value="EGG21240.1"/>
    <property type="molecule type" value="Genomic_DNA"/>
</dbReference>
<evidence type="ECO:0000313" key="3">
    <source>
        <dbReference type="Proteomes" id="UP000007797"/>
    </source>
</evidence>
<dbReference type="RefSeq" id="XP_004359090.1">
    <property type="nucleotide sequence ID" value="XM_004359033.1"/>
</dbReference>
<evidence type="ECO:0000313" key="2">
    <source>
        <dbReference type="EMBL" id="EGG21240.1"/>
    </source>
</evidence>
<dbReference type="GeneID" id="14872667"/>
<dbReference type="GO" id="GO:0005884">
    <property type="term" value="C:actin filament"/>
    <property type="evidence" value="ECO:0007669"/>
    <property type="project" value="TreeGrafter"/>
</dbReference>
<accession>F4PQX5</accession>
<sequence>MVSVSNSDQIRQELEKFKKPDNVANWILLGYKDANTLELKKTGSGVPSLVASLADNECSYILIRVVYNENDEGFKDGIIGNKGNIKDVFIAWTGPSVGIIEKGKKRSHVGDAKAILQPHHAELSAISKNNFNEKTIKERSAPLSGSHVLD</sequence>
<dbReference type="PANTHER" id="PTHR10829:SF20">
    <property type="entry name" value="ADF-H DOMAIN-CONTAINING PROTEIN"/>
    <property type="match status" value="1"/>
</dbReference>
<dbReference type="Gene3D" id="3.40.20.10">
    <property type="entry name" value="Severin"/>
    <property type="match status" value="1"/>
</dbReference>
<dbReference type="OrthoDB" id="5971719at2759"/>
<dbReference type="InterPro" id="IPR002108">
    <property type="entry name" value="ADF-H"/>
</dbReference>
<dbReference type="SUPFAM" id="SSF55753">
    <property type="entry name" value="Actin depolymerizing proteins"/>
    <property type="match status" value="1"/>
</dbReference>
<evidence type="ECO:0000259" key="1">
    <source>
        <dbReference type="PROSITE" id="PS51263"/>
    </source>
</evidence>
<dbReference type="InterPro" id="IPR029006">
    <property type="entry name" value="ADF-H/Gelsolin-like_dom_sf"/>
</dbReference>
<proteinExistence type="predicted"/>
<gene>
    <name evidence="2" type="ORF">DFA_01115</name>
</gene>
<protein>
    <recommendedName>
        <fullName evidence="1">ADF-H domain-containing protein</fullName>
    </recommendedName>
</protein>
<dbReference type="Proteomes" id="UP000007797">
    <property type="component" value="Unassembled WGS sequence"/>
</dbReference>
<dbReference type="PANTHER" id="PTHR10829">
    <property type="entry name" value="CORTACTIN AND DREBRIN"/>
    <property type="match status" value="1"/>
</dbReference>
<dbReference type="Pfam" id="PF00241">
    <property type="entry name" value="Cofilin_ADF"/>
    <property type="match status" value="1"/>
</dbReference>
<name>F4PQX5_CACFS</name>
<keyword evidence="3" id="KW-1185">Reference proteome</keyword>
<dbReference type="CDD" id="cd11282">
    <property type="entry name" value="ADF_coactosin_like"/>
    <property type="match status" value="1"/>
</dbReference>
<dbReference type="GO" id="GO:0051015">
    <property type="term" value="F:actin filament binding"/>
    <property type="evidence" value="ECO:0007669"/>
    <property type="project" value="TreeGrafter"/>
</dbReference>
<organism evidence="2 3">
    <name type="scientific">Cavenderia fasciculata</name>
    <name type="common">Slime mold</name>
    <name type="synonym">Dictyostelium fasciculatum</name>
    <dbReference type="NCBI Taxonomy" id="261658"/>
    <lineage>
        <taxon>Eukaryota</taxon>
        <taxon>Amoebozoa</taxon>
        <taxon>Evosea</taxon>
        <taxon>Eumycetozoa</taxon>
        <taxon>Dictyostelia</taxon>
        <taxon>Acytosteliales</taxon>
        <taxon>Cavenderiaceae</taxon>
        <taxon>Cavenderia</taxon>
    </lineage>
</organism>
<dbReference type="FunFam" id="3.40.20.10:FF:000092">
    <property type="entry name" value="Uncharacterized protein"/>
    <property type="match status" value="1"/>
</dbReference>
<dbReference type="GO" id="GO:0030427">
    <property type="term" value="C:site of polarized growth"/>
    <property type="evidence" value="ECO:0007669"/>
    <property type="project" value="TreeGrafter"/>
</dbReference>
<reference evidence="3" key="1">
    <citation type="journal article" date="2011" name="Genome Res.">
        <title>Phylogeny-wide analysis of social amoeba genomes highlights ancient origins for complex intercellular communication.</title>
        <authorList>
            <person name="Heidel A.J."/>
            <person name="Lawal H.M."/>
            <person name="Felder M."/>
            <person name="Schilde C."/>
            <person name="Helps N.R."/>
            <person name="Tunggal B."/>
            <person name="Rivero F."/>
            <person name="John U."/>
            <person name="Schleicher M."/>
            <person name="Eichinger L."/>
            <person name="Platzer M."/>
            <person name="Noegel A.A."/>
            <person name="Schaap P."/>
            <person name="Gloeckner G."/>
        </authorList>
    </citation>
    <scope>NUCLEOTIDE SEQUENCE [LARGE SCALE GENOMIC DNA]</scope>
    <source>
        <strain evidence="3">SH3</strain>
    </source>
</reference>
<dbReference type="PROSITE" id="PS51263">
    <property type="entry name" value="ADF_H"/>
    <property type="match status" value="1"/>
</dbReference>